<organism evidence="1 2">
    <name type="scientific">Pristionchus fissidentatus</name>
    <dbReference type="NCBI Taxonomy" id="1538716"/>
    <lineage>
        <taxon>Eukaryota</taxon>
        <taxon>Metazoa</taxon>
        <taxon>Ecdysozoa</taxon>
        <taxon>Nematoda</taxon>
        <taxon>Chromadorea</taxon>
        <taxon>Rhabditida</taxon>
        <taxon>Rhabditina</taxon>
        <taxon>Diplogasteromorpha</taxon>
        <taxon>Diplogasteroidea</taxon>
        <taxon>Neodiplogasteridae</taxon>
        <taxon>Pristionchus</taxon>
    </lineage>
</organism>
<reference evidence="1" key="1">
    <citation type="submission" date="2023-10" db="EMBL/GenBank/DDBJ databases">
        <title>Genome assembly of Pristionchus species.</title>
        <authorList>
            <person name="Yoshida K."/>
            <person name="Sommer R.J."/>
        </authorList>
    </citation>
    <scope>NUCLEOTIDE SEQUENCE</scope>
    <source>
        <strain evidence="1">RS5133</strain>
    </source>
</reference>
<gene>
    <name evidence="1" type="ORF">PFISCL1PPCAC_18061</name>
</gene>
<proteinExistence type="predicted"/>
<feature type="non-terminal residue" evidence="1">
    <location>
        <position position="252"/>
    </location>
</feature>
<dbReference type="EMBL" id="BTSY01000005">
    <property type="protein sequence ID" value="GMT26764.1"/>
    <property type="molecule type" value="Genomic_DNA"/>
</dbReference>
<accession>A0AAV5W4B2</accession>
<feature type="non-terminal residue" evidence="1">
    <location>
        <position position="1"/>
    </location>
</feature>
<name>A0AAV5W4B2_9BILA</name>
<dbReference type="AlphaFoldDB" id="A0AAV5W4B2"/>
<evidence type="ECO:0000313" key="2">
    <source>
        <dbReference type="Proteomes" id="UP001432322"/>
    </source>
</evidence>
<comment type="caution">
    <text evidence="1">The sequence shown here is derived from an EMBL/GenBank/DDBJ whole genome shotgun (WGS) entry which is preliminary data.</text>
</comment>
<dbReference type="Proteomes" id="UP001432322">
    <property type="component" value="Unassembled WGS sequence"/>
</dbReference>
<evidence type="ECO:0000313" key="1">
    <source>
        <dbReference type="EMBL" id="GMT26764.1"/>
    </source>
</evidence>
<protein>
    <submittedName>
        <fullName evidence="1">Uncharacterized protein</fullName>
    </submittedName>
</protein>
<sequence>CGYFHSTKELSNPQILGVCINRSDGGYRNRFFRKIRAKDLTVFSTLTDERDPLCIWFLKMMLDRCIIKKLIINLRPRDLIPSVQLFLREYNEPMELRLQQISLSHKEFLSFERPVAFSNICLKQYSSEGIKIIGVEILRDGLFLALMEKGHSLYGYTLNCKESDTISKAVTIITGSESKQCVWVHLSNGCAIDMDFITKLRETICESRVLDGNGKLWNGVSWNQGYEGNIYTSFSMVIHSRHCKCDESFLLM</sequence>
<keyword evidence="2" id="KW-1185">Reference proteome</keyword>